<dbReference type="SUPFAM" id="SSF75304">
    <property type="entry name" value="Amidase signature (AS) enzymes"/>
    <property type="match status" value="1"/>
</dbReference>
<organism evidence="2 3">
    <name type="scientific">Phaeoacremonium minimum (strain UCR-PA7)</name>
    <name type="common">Esca disease fungus</name>
    <name type="synonym">Togninia minima</name>
    <dbReference type="NCBI Taxonomy" id="1286976"/>
    <lineage>
        <taxon>Eukaryota</taxon>
        <taxon>Fungi</taxon>
        <taxon>Dikarya</taxon>
        <taxon>Ascomycota</taxon>
        <taxon>Pezizomycotina</taxon>
        <taxon>Sordariomycetes</taxon>
        <taxon>Sordariomycetidae</taxon>
        <taxon>Togniniales</taxon>
        <taxon>Togniniaceae</taxon>
        <taxon>Phaeoacremonium</taxon>
    </lineage>
</organism>
<protein>
    <submittedName>
        <fullName evidence="2">Putative amidase protein</fullName>
    </submittedName>
</protein>
<dbReference type="RefSeq" id="XP_007919105.1">
    <property type="nucleotide sequence ID" value="XM_007920914.1"/>
</dbReference>
<dbReference type="Proteomes" id="UP000014074">
    <property type="component" value="Unassembled WGS sequence"/>
</dbReference>
<dbReference type="InterPro" id="IPR036928">
    <property type="entry name" value="AS_sf"/>
</dbReference>
<dbReference type="HOGENOM" id="CLU_009600_15_0_1"/>
<dbReference type="AlphaFoldDB" id="R8BA57"/>
<sequence>MRLRDYTNVFLIAQLVLTTAVSLSIVEATIDDLQDALSSGQINAVQLLAKYLHRYAQYDRRTTRLNSIPVINPTVFWEAQLSDEYRASTNGSIRSTVEGIPFTAKDSYMMSGLPVAAGSPAFRNLTATKDAFTVGRLRDGGAVALGKTNMPPMANGGMQRGVWGRADSPYNKDFLAAAIGSGSSNGCAASTAASLAGFGMGEETVSSGRAPASNNGLVAYTPSRGVLSIRGNWPLQPSADVVVPQARSVKDLMHILDILVATDNDTNMDFWRMQTWVDLPSPESVRPDSFLSLADASALSGKRIGVPRMFIGEYDKAAQKVFVDPRVRELWNDARVTLQNLGAIVEIVDFPAVTNFEIAPALIQVATNYPLPSYANGTTDPDGLDAYAWDDFLAMVNDTGSVTTLTEVDGALIFPQIPGTLPDRYTNVWNNRTTSNIAAVDKVKARNGTKLLEVPGLETFVTGLESRRKHDLEDWMDNYSLDLLVWPCQGGVGPQLVEDEERAAELAWRNGIARAFGNAAIRKLGIPTVSVAMGAMSGIGMPVDLTFAGKAYDDSSLVSYAYAFEQAHNGRFPPPRTPELPTDAIPPKGNTTIFTGQKAPKVQAGALRVAENTIQITGSIDTSACGDVDIELEMYLDGVAVDSVPQGTDSFSVTANITLPSPGVTWYGEENVPSIDLAMVVVLVTASNGRSDGKMLFV</sequence>
<dbReference type="NCBIfam" id="NF005127">
    <property type="entry name" value="PRK06565.1"/>
    <property type="match status" value="1"/>
</dbReference>
<name>R8BA57_PHAM7</name>
<dbReference type="GeneID" id="19329248"/>
<keyword evidence="3" id="KW-1185">Reference proteome</keyword>
<dbReference type="OrthoDB" id="566138at2759"/>
<evidence type="ECO:0000259" key="1">
    <source>
        <dbReference type="Pfam" id="PF01425"/>
    </source>
</evidence>
<dbReference type="Gene3D" id="3.90.1300.10">
    <property type="entry name" value="Amidase signature (AS) domain"/>
    <property type="match status" value="1"/>
</dbReference>
<dbReference type="InterPro" id="IPR023631">
    <property type="entry name" value="Amidase_dom"/>
</dbReference>
<dbReference type="KEGG" id="tmn:UCRPA7_8401"/>
<reference evidence="3" key="1">
    <citation type="journal article" date="2013" name="Genome Announc.">
        <title>Draft genome sequence of the ascomycete Phaeoacremonium aleophilum strain UCR-PA7, a causal agent of the esca disease complex in grapevines.</title>
        <authorList>
            <person name="Blanco-Ulate B."/>
            <person name="Rolshausen P."/>
            <person name="Cantu D."/>
        </authorList>
    </citation>
    <scope>NUCLEOTIDE SEQUENCE [LARGE SCALE GENOMIC DNA]</scope>
    <source>
        <strain evidence="3">UCR-PA7</strain>
    </source>
</reference>
<dbReference type="EMBL" id="KB933360">
    <property type="protein sequence ID" value="EON96166.1"/>
    <property type="molecule type" value="Genomic_DNA"/>
</dbReference>
<feature type="domain" description="Amidase" evidence="1">
    <location>
        <begin position="47"/>
        <end position="357"/>
    </location>
</feature>
<dbReference type="PANTHER" id="PTHR42678:SF11">
    <property type="entry name" value="AMIDASE FAMILY PROTEIN"/>
    <property type="match status" value="1"/>
</dbReference>
<accession>R8BA57</accession>
<evidence type="ECO:0000313" key="2">
    <source>
        <dbReference type="EMBL" id="EON96166.1"/>
    </source>
</evidence>
<proteinExistence type="predicted"/>
<evidence type="ECO:0000313" key="3">
    <source>
        <dbReference type="Proteomes" id="UP000014074"/>
    </source>
</evidence>
<dbReference type="eggNOG" id="KOG1211">
    <property type="taxonomic scope" value="Eukaryota"/>
</dbReference>
<dbReference type="Pfam" id="PF01425">
    <property type="entry name" value="Amidase"/>
    <property type="match status" value="1"/>
</dbReference>
<dbReference type="PANTHER" id="PTHR42678">
    <property type="entry name" value="AMIDASE"/>
    <property type="match status" value="1"/>
</dbReference>
<gene>
    <name evidence="2" type="ORF">UCRPA7_8401</name>
</gene>